<dbReference type="InterPro" id="IPR050090">
    <property type="entry name" value="Tyrosine_recombinase_XerCD"/>
</dbReference>
<evidence type="ECO:0000256" key="2">
    <source>
        <dbReference type="ARBA" id="ARBA00022908"/>
    </source>
</evidence>
<proteinExistence type="inferred from homology"/>
<evidence type="ECO:0000259" key="5">
    <source>
        <dbReference type="PROSITE" id="PS51898"/>
    </source>
</evidence>
<evidence type="ECO:0000256" key="1">
    <source>
        <dbReference type="ARBA" id="ARBA00008857"/>
    </source>
</evidence>
<comment type="similarity">
    <text evidence="1">Belongs to the 'phage' integrase family.</text>
</comment>
<dbReference type="PANTHER" id="PTHR30349:SF41">
    <property type="entry name" value="INTEGRASE_RECOMBINASE PROTEIN MJ0367-RELATED"/>
    <property type="match status" value="1"/>
</dbReference>
<sequence>MRLYLWQRTPGKSNWIIRGTDDKGQEVHESTKTTDKKTAEALRIKREGKLLQEVVHGKQAVVTFHEAVESYLDNGGSPRFLGTFDEVTRQWSGLMKELDGVLLKDISQDRMNKIAATLYPNCQYDTINRQLWTPFIAIWRNACRAEWATPKLWVRAKKPKGTNVTSIKAKRVGSYPVDYATGWRFVQGLGVANQIIMTILFYTGLRPIELFVMETSQVNVPGRWITIPKSKIGEPRGVPIHEAVVPLLTDMVENRPGKLVRTWEGAPFTVYDDNGGQMKKAIAAARLRTHVFDVAPYTARHSVSTQLVVNGVHPHIKDQIMGHAADDMSRLYTSVPQPKLIEAINTLPTFQDWLDADWMKSPVALTHRRAKTLKKAEREAGTRALAAWVARRTAAA</sequence>
<reference evidence="6 7" key="1">
    <citation type="submission" date="2014-11" db="EMBL/GenBank/DDBJ databases">
        <title>Symbiosis island explosion on the genome of extra-slow-growing strains of soybean bradyrhizobia with massive insertion sequences.</title>
        <authorList>
            <person name="Iida T."/>
            <person name="Minamisawa K."/>
        </authorList>
    </citation>
    <scope>NUCLEOTIDE SEQUENCE [LARGE SCALE GENOMIC DNA]</scope>
    <source>
        <strain evidence="6 7">NK6</strain>
    </source>
</reference>
<dbReference type="GO" id="GO:0006310">
    <property type="term" value="P:DNA recombination"/>
    <property type="evidence" value="ECO:0007669"/>
    <property type="project" value="UniProtKB-KW"/>
</dbReference>
<dbReference type="EMBL" id="AP014685">
    <property type="protein sequence ID" value="BAR59135.1"/>
    <property type="molecule type" value="Genomic_DNA"/>
</dbReference>
<feature type="domain" description="Tyr recombinase" evidence="5">
    <location>
        <begin position="157"/>
        <end position="345"/>
    </location>
</feature>
<dbReference type="PROSITE" id="PS51898">
    <property type="entry name" value="TYR_RECOMBINASE"/>
    <property type="match status" value="1"/>
</dbReference>
<dbReference type="AlphaFoldDB" id="A0A0E3VVG8"/>
<evidence type="ECO:0000313" key="7">
    <source>
        <dbReference type="Proteomes" id="UP000063308"/>
    </source>
</evidence>
<keyword evidence="3" id="KW-0238">DNA-binding</keyword>
<protein>
    <recommendedName>
        <fullName evidence="5">Tyr recombinase domain-containing protein</fullName>
    </recommendedName>
</protein>
<name>A0A0E3VVG8_9BRAD</name>
<accession>A0A0E3VVG8</accession>
<evidence type="ECO:0000256" key="4">
    <source>
        <dbReference type="ARBA" id="ARBA00023172"/>
    </source>
</evidence>
<evidence type="ECO:0000313" key="6">
    <source>
        <dbReference type="EMBL" id="BAR59135.1"/>
    </source>
</evidence>
<dbReference type="Pfam" id="PF00589">
    <property type="entry name" value="Phage_integrase"/>
    <property type="match status" value="1"/>
</dbReference>
<dbReference type="Gene3D" id="1.10.443.10">
    <property type="entry name" value="Intergrase catalytic core"/>
    <property type="match status" value="1"/>
</dbReference>
<dbReference type="GO" id="GO:0003677">
    <property type="term" value="F:DNA binding"/>
    <property type="evidence" value="ECO:0007669"/>
    <property type="project" value="UniProtKB-KW"/>
</dbReference>
<dbReference type="SUPFAM" id="SSF56349">
    <property type="entry name" value="DNA breaking-rejoining enzymes"/>
    <property type="match status" value="1"/>
</dbReference>
<keyword evidence="2" id="KW-0229">DNA integration</keyword>
<evidence type="ECO:0000256" key="3">
    <source>
        <dbReference type="ARBA" id="ARBA00023125"/>
    </source>
</evidence>
<dbReference type="InterPro" id="IPR013762">
    <property type="entry name" value="Integrase-like_cat_sf"/>
</dbReference>
<keyword evidence="4" id="KW-0233">DNA recombination</keyword>
<dbReference type="GO" id="GO:0015074">
    <property type="term" value="P:DNA integration"/>
    <property type="evidence" value="ECO:0007669"/>
    <property type="project" value="UniProtKB-KW"/>
</dbReference>
<dbReference type="InterPro" id="IPR002104">
    <property type="entry name" value="Integrase_catalytic"/>
</dbReference>
<dbReference type="Proteomes" id="UP000063308">
    <property type="component" value="Chromosome"/>
</dbReference>
<gene>
    <name evidence="6" type="ORF">NK6_5980</name>
</gene>
<dbReference type="InterPro" id="IPR011010">
    <property type="entry name" value="DNA_brk_join_enz"/>
</dbReference>
<dbReference type="PANTHER" id="PTHR30349">
    <property type="entry name" value="PHAGE INTEGRASE-RELATED"/>
    <property type="match status" value="1"/>
</dbReference>
<organism evidence="6 7">
    <name type="scientific">Bradyrhizobium diazoefficiens</name>
    <dbReference type="NCBI Taxonomy" id="1355477"/>
    <lineage>
        <taxon>Bacteria</taxon>
        <taxon>Pseudomonadati</taxon>
        <taxon>Pseudomonadota</taxon>
        <taxon>Alphaproteobacteria</taxon>
        <taxon>Hyphomicrobiales</taxon>
        <taxon>Nitrobacteraceae</taxon>
        <taxon>Bradyrhizobium</taxon>
    </lineage>
</organism>